<evidence type="ECO:0000313" key="3">
    <source>
        <dbReference type="EMBL" id="MPY52607.1"/>
    </source>
</evidence>
<feature type="region of interest" description="Disordered" evidence="1">
    <location>
        <begin position="77"/>
        <end position="127"/>
    </location>
</feature>
<feature type="domain" description="PepSY" evidence="2">
    <location>
        <begin position="123"/>
        <end position="176"/>
    </location>
</feature>
<dbReference type="AlphaFoldDB" id="A0A5N8WZ54"/>
<comment type="caution">
    <text evidence="3">The sequence shown here is derived from an EMBL/GenBank/DDBJ whole genome shotgun (WGS) entry which is preliminary data.</text>
</comment>
<protein>
    <submittedName>
        <fullName evidence="3">PepSY domain-containing protein</fullName>
    </submittedName>
</protein>
<evidence type="ECO:0000313" key="4">
    <source>
        <dbReference type="Proteomes" id="UP000373149"/>
    </source>
</evidence>
<evidence type="ECO:0000256" key="1">
    <source>
        <dbReference type="SAM" id="MobiDB-lite"/>
    </source>
</evidence>
<name>A0A5N8WZ54_9ACTN</name>
<sequence>MAVSWPLSNLVLECLFLGSLTSPKRPGPAVFRCCPGACTTSLTPWEIFDMNASKRALAAAVSTAALLVGLVACGGSDSSDSASSSNSAAADRAGGDTQAAEGGAQAEDGGGDAVETPLTGEAKQKAEAAALAEFPGTVIKSEEDAENPGTYAVEIKKADGSEVEVYLDPKTYKVVKTKDEAGDDD</sequence>
<dbReference type="Proteomes" id="UP000373149">
    <property type="component" value="Unassembled WGS sequence"/>
</dbReference>
<evidence type="ECO:0000259" key="2">
    <source>
        <dbReference type="Pfam" id="PF03413"/>
    </source>
</evidence>
<dbReference type="Gene3D" id="3.30.505.20">
    <property type="match status" value="1"/>
</dbReference>
<feature type="compositionally biased region" description="Low complexity" evidence="1">
    <location>
        <begin position="77"/>
        <end position="107"/>
    </location>
</feature>
<dbReference type="EMBL" id="VMNX01000145">
    <property type="protein sequence ID" value="MPY52607.1"/>
    <property type="molecule type" value="Genomic_DNA"/>
</dbReference>
<accession>A0A5N8WZ54</accession>
<proteinExistence type="predicted"/>
<gene>
    <name evidence="3" type="ORF">FPZ41_30160</name>
</gene>
<keyword evidence="4" id="KW-1185">Reference proteome</keyword>
<dbReference type="Pfam" id="PF03413">
    <property type="entry name" value="PepSY"/>
    <property type="match status" value="1"/>
</dbReference>
<reference evidence="3 4" key="1">
    <citation type="submission" date="2019-09" db="EMBL/GenBank/DDBJ databases">
        <authorList>
            <person name="Duangmal K."/>
            <person name="Teo W.F.A."/>
            <person name="Lipun K."/>
        </authorList>
    </citation>
    <scope>NUCLEOTIDE SEQUENCE [LARGE SCALE GENOMIC DNA]</scope>
    <source>
        <strain evidence="3 4">K1PN6</strain>
    </source>
</reference>
<dbReference type="InterPro" id="IPR025711">
    <property type="entry name" value="PepSY"/>
</dbReference>
<organism evidence="3 4">
    <name type="scientific">Streptomyces acidicola</name>
    <dbReference type="NCBI Taxonomy" id="2596892"/>
    <lineage>
        <taxon>Bacteria</taxon>
        <taxon>Bacillati</taxon>
        <taxon>Actinomycetota</taxon>
        <taxon>Actinomycetes</taxon>
        <taxon>Kitasatosporales</taxon>
        <taxon>Streptomycetaceae</taxon>
        <taxon>Streptomyces</taxon>
    </lineage>
</organism>